<feature type="compositionally biased region" description="Basic and acidic residues" evidence="1">
    <location>
        <begin position="31"/>
        <end position="41"/>
    </location>
</feature>
<sequence>MRVSCAVAWVEKDDRTPVKRHAATPGTQIQEDAKEDDRGDDSSGYPCQDDPATCKRRWDDEPEVREAPSASSGHA</sequence>
<name>A0AAV7QZG2_PLEWA</name>
<dbReference type="Proteomes" id="UP001066276">
    <property type="component" value="Chromosome 6"/>
</dbReference>
<dbReference type="EMBL" id="JANPWB010000010">
    <property type="protein sequence ID" value="KAJ1144937.1"/>
    <property type="molecule type" value="Genomic_DNA"/>
</dbReference>
<comment type="caution">
    <text evidence="2">The sequence shown here is derived from an EMBL/GenBank/DDBJ whole genome shotgun (WGS) entry which is preliminary data.</text>
</comment>
<accession>A0AAV7QZG2</accession>
<organism evidence="2 3">
    <name type="scientific">Pleurodeles waltl</name>
    <name type="common">Iberian ribbed newt</name>
    <dbReference type="NCBI Taxonomy" id="8319"/>
    <lineage>
        <taxon>Eukaryota</taxon>
        <taxon>Metazoa</taxon>
        <taxon>Chordata</taxon>
        <taxon>Craniata</taxon>
        <taxon>Vertebrata</taxon>
        <taxon>Euteleostomi</taxon>
        <taxon>Amphibia</taxon>
        <taxon>Batrachia</taxon>
        <taxon>Caudata</taxon>
        <taxon>Salamandroidea</taxon>
        <taxon>Salamandridae</taxon>
        <taxon>Pleurodelinae</taxon>
        <taxon>Pleurodeles</taxon>
    </lineage>
</organism>
<gene>
    <name evidence="2" type="ORF">NDU88_011231</name>
</gene>
<evidence type="ECO:0000313" key="2">
    <source>
        <dbReference type="EMBL" id="KAJ1144937.1"/>
    </source>
</evidence>
<proteinExistence type="predicted"/>
<reference evidence="2" key="1">
    <citation type="journal article" date="2022" name="bioRxiv">
        <title>Sequencing and chromosome-scale assembly of the giantPleurodeles waltlgenome.</title>
        <authorList>
            <person name="Brown T."/>
            <person name="Elewa A."/>
            <person name="Iarovenko S."/>
            <person name="Subramanian E."/>
            <person name="Araus A.J."/>
            <person name="Petzold A."/>
            <person name="Susuki M."/>
            <person name="Suzuki K.-i.T."/>
            <person name="Hayashi T."/>
            <person name="Toyoda A."/>
            <person name="Oliveira C."/>
            <person name="Osipova E."/>
            <person name="Leigh N.D."/>
            <person name="Simon A."/>
            <person name="Yun M.H."/>
        </authorList>
    </citation>
    <scope>NUCLEOTIDE SEQUENCE</scope>
    <source>
        <strain evidence="2">20211129_DDA</strain>
        <tissue evidence="2">Liver</tissue>
    </source>
</reference>
<keyword evidence="3" id="KW-1185">Reference proteome</keyword>
<dbReference type="AlphaFoldDB" id="A0AAV7QZG2"/>
<evidence type="ECO:0000313" key="3">
    <source>
        <dbReference type="Proteomes" id="UP001066276"/>
    </source>
</evidence>
<evidence type="ECO:0000256" key="1">
    <source>
        <dbReference type="SAM" id="MobiDB-lite"/>
    </source>
</evidence>
<feature type="region of interest" description="Disordered" evidence="1">
    <location>
        <begin position="15"/>
        <end position="75"/>
    </location>
</feature>
<protein>
    <submittedName>
        <fullName evidence="2">Uncharacterized protein</fullName>
    </submittedName>
</protein>